<feature type="transmembrane region" description="Helical" evidence="5">
    <location>
        <begin position="395"/>
        <end position="414"/>
    </location>
</feature>
<name>A0A225DQ82_9BACT</name>
<reference evidence="8" key="1">
    <citation type="submission" date="2017-06" db="EMBL/GenBank/DDBJ databases">
        <title>Genome analysis of Fimbriiglobus ruber SP5, the first member of the order Planctomycetales with confirmed chitinolytic capability.</title>
        <authorList>
            <person name="Ravin N.V."/>
            <person name="Rakitin A.L."/>
            <person name="Ivanova A.A."/>
            <person name="Beletsky A.V."/>
            <person name="Kulichevskaya I.S."/>
            <person name="Mardanov A.V."/>
            <person name="Dedysh S.N."/>
        </authorList>
    </citation>
    <scope>NUCLEOTIDE SEQUENCE [LARGE SCALE GENOMIC DNA]</scope>
    <source>
        <strain evidence="8">SP5</strain>
    </source>
</reference>
<feature type="transmembrane region" description="Helical" evidence="5">
    <location>
        <begin position="144"/>
        <end position="167"/>
    </location>
</feature>
<dbReference type="InterPro" id="IPR050327">
    <property type="entry name" value="Proton-linked_MCT"/>
</dbReference>
<dbReference type="Gene3D" id="1.20.1250.20">
    <property type="entry name" value="MFS general substrate transporter like domains"/>
    <property type="match status" value="2"/>
</dbReference>
<dbReference type="SUPFAM" id="SSF103473">
    <property type="entry name" value="MFS general substrate transporter"/>
    <property type="match status" value="1"/>
</dbReference>
<feature type="transmembrane region" description="Helical" evidence="5">
    <location>
        <begin position="173"/>
        <end position="193"/>
    </location>
</feature>
<dbReference type="Pfam" id="PF07690">
    <property type="entry name" value="MFS_1"/>
    <property type="match status" value="1"/>
</dbReference>
<evidence type="ECO:0000313" key="7">
    <source>
        <dbReference type="EMBL" id="OWK41774.1"/>
    </source>
</evidence>
<dbReference type="OrthoDB" id="182417at2"/>
<dbReference type="EMBL" id="NIDE01000005">
    <property type="protein sequence ID" value="OWK41774.1"/>
    <property type="molecule type" value="Genomic_DNA"/>
</dbReference>
<feature type="transmembrane region" description="Helical" evidence="5">
    <location>
        <begin position="237"/>
        <end position="261"/>
    </location>
</feature>
<dbReference type="CDD" id="cd17355">
    <property type="entry name" value="MFS_YcxA_like"/>
    <property type="match status" value="1"/>
</dbReference>
<protein>
    <submittedName>
        <fullName evidence="7">MFS permease</fullName>
    </submittedName>
</protein>
<feature type="transmembrane region" description="Helical" evidence="5">
    <location>
        <begin position="358"/>
        <end position="383"/>
    </location>
</feature>
<evidence type="ECO:0000259" key="6">
    <source>
        <dbReference type="PROSITE" id="PS50850"/>
    </source>
</evidence>
<evidence type="ECO:0000256" key="5">
    <source>
        <dbReference type="SAM" id="Phobius"/>
    </source>
</evidence>
<comment type="caution">
    <text evidence="7">The sequence shown here is derived from an EMBL/GenBank/DDBJ whole genome shotgun (WGS) entry which is preliminary data.</text>
</comment>
<organism evidence="7 8">
    <name type="scientific">Fimbriiglobus ruber</name>
    <dbReference type="NCBI Taxonomy" id="1908690"/>
    <lineage>
        <taxon>Bacteria</taxon>
        <taxon>Pseudomonadati</taxon>
        <taxon>Planctomycetota</taxon>
        <taxon>Planctomycetia</taxon>
        <taxon>Gemmatales</taxon>
        <taxon>Gemmataceae</taxon>
        <taxon>Fimbriiglobus</taxon>
    </lineage>
</organism>
<feature type="transmembrane region" description="Helical" evidence="5">
    <location>
        <begin position="52"/>
        <end position="73"/>
    </location>
</feature>
<feature type="transmembrane region" description="Helical" evidence="5">
    <location>
        <begin position="85"/>
        <end position="104"/>
    </location>
</feature>
<feature type="transmembrane region" description="Helical" evidence="5">
    <location>
        <begin position="12"/>
        <end position="32"/>
    </location>
</feature>
<dbReference type="AlphaFoldDB" id="A0A225DQ82"/>
<feature type="region of interest" description="Disordered" evidence="4">
    <location>
        <begin position="418"/>
        <end position="444"/>
    </location>
</feature>
<feature type="transmembrane region" description="Helical" evidence="5">
    <location>
        <begin position="110"/>
        <end position="132"/>
    </location>
</feature>
<accession>A0A225DQ82</accession>
<dbReference type="PROSITE" id="PS50850">
    <property type="entry name" value="MFS"/>
    <property type="match status" value="1"/>
</dbReference>
<dbReference type="Proteomes" id="UP000214646">
    <property type="component" value="Unassembled WGS sequence"/>
</dbReference>
<evidence type="ECO:0000256" key="1">
    <source>
        <dbReference type="ARBA" id="ARBA00022692"/>
    </source>
</evidence>
<dbReference type="GO" id="GO:0022857">
    <property type="term" value="F:transmembrane transporter activity"/>
    <property type="evidence" value="ECO:0007669"/>
    <property type="project" value="InterPro"/>
</dbReference>
<dbReference type="InterPro" id="IPR036259">
    <property type="entry name" value="MFS_trans_sf"/>
</dbReference>
<feature type="transmembrane region" description="Helical" evidence="5">
    <location>
        <begin position="273"/>
        <end position="294"/>
    </location>
</feature>
<dbReference type="InterPro" id="IPR011701">
    <property type="entry name" value="MFS"/>
</dbReference>
<feature type="domain" description="Major facilitator superfamily (MFS) profile" evidence="6">
    <location>
        <begin position="15"/>
        <end position="418"/>
    </location>
</feature>
<dbReference type="PANTHER" id="PTHR11360">
    <property type="entry name" value="MONOCARBOXYLATE TRANSPORTER"/>
    <property type="match status" value="1"/>
</dbReference>
<evidence type="ECO:0000256" key="4">
    <source>
        <dbReference type="SAM" id="MobiDB-lite"/>
    </source>
</evidence>
<sequence>MSSQPTTSRNRLHYAWVVAGVTFLILLASAGVRSTPGVLIVPVEREFGWSRATISLAISVNLMLYGFIGPFAAALMGGLGLRRTVVISLSVVATGVMLTTLMTAPWQLVLLWGVVVGGGTGMTALVLGATVVNRWFAHRRGLVLGVLTASSATGQLVFLPLLAWIVQEEGWRSAVYLVAGVAILIIPLAAFLLRDWPSDVGLRPFGAEGEEERAPVVTNPLAEALGALRVGFRSRDFWLLAGSFFVCGASTNGLVGTHLIPACVDQGIPEVRAAGLLAAMGLFDLLGTTVSGWLSDRWDNRKLLCCYYALRGLSLIYLPFALGGASWGLTAFAIFYGLDWIATVPPTVRLTADAFGKARAGVMFGWVMAAHQLGAAAASFGAGSVRAWMGDYEKAFLTSGALCLITAAMVLQIGRTARRPTTSDSKDVEPEAALPHALPQGEPA</sequence>
<evidence type="ECO:0000256" key="2">
    <source>
        <dbReference type="ARBA" id="ARBA00022989"/>
    </source>
</evidence>
<keyword evidence="1 5" id="KW-0812">Transmembrane</keyword>
<dbReference type="RefSeq" id="WP_088255026.1">
    <property type="nucleotide sequence ID" value="NZ_NIDE01000005.1"/>
</dbReference>
<keyword evidence="2 5" id="KW-1133">Transmembrane helix</keyword>
<proteinExistence type="predicted"/>
<dbReference type="InterPro" id="IPR020846">
    <property type="entry name" value="MFS_dom"/>
</dbReference>
<keyword evidence="8" id="KW-1185">Reference proteome</keyword>
<evidence type="ECO:0000256" key="3">
    <source>
        <dbReference type="ARBA" id="ARBA00023136"/>
    </source>
</evidence>
<dbReference type="PANTHER" id="PTHR11360:SF290">
    <property type="entry name" value="MONOCARBOXYLATE MFS PERMEASE"/>
    <property type="match status" value="1"/>
</dbReference>
<feature type="transmembrane region" description="Helical" evidence="5">
    <location>
        <begin position="315"/>
        <end position="338"/>
    </location>
</feature>
<keyword evidence="3 5" id="KW-0472">Membrane</keyword>
<gene>
    <name evidence="7" type="ORF">FRUB_03852</name>
</gene>
<evidence type="ECO:0000313" key="8">
    <source>
        <dbReference type="Proteomes" id="UP000214646"/>
    </source>
</evidence>